<feature type="compositionally biased region" description="Polar residues" evidence="2">
    <location>
        <begin position="359"/>
        <end position="371"/>
    </location>
</feature>
<feature type="domain" description="Nibrin C-terminal" evidence="3">
    <location>
        <begin position="636"/>
        <end position="700"/>
    </location>
</feature>
<protein>
    <recommendedName>
        <fullName evidence="3">Nibrin C-terminal domain-containing protein</fullName>
    </recommendedName>
</protein>
<accession>A0A8S4NC11</accession>
<feature type="compositionally biased region" description="Acidic residues" evidence="2">
    <location>
        <begin position="452"/>
        <end position="462"/>
    </location>
</feature>
<gene>
    <name evidence="4" type="ORF">OFUS_LOCUS5632</name>
</gene>
<feature type="region of interest" description="Disordered" evidence="2">
    <location>
        <begin position="316"/>
        <end position="396"/>
    </location>
</feature>
<dbReference type="InterPro" id="IPR043014">
    <property type="entry name" value="Nibrin_BRCT2_sf"/>
</dbReference>
<dbReference type="Proteomes" id="UP000749559">
    <property type="component" value="Unassembled WGS sequence"/>
</dbReference>
<keyword evidence="1" id="KW-0131">Cell cycle</keyword>
<dbReference type="Gene3D" id="3.40.50.10980">
    <property type="entry name" value="Nibrin, BRCT2 domain"/>
    <property type="match status" value="1"/>
</dbReference>
<dbReference type="GO" id="GO:0003684">
    <property type="term" value="F:damaged DNA binding"/>
    <property type="evidence" value="ECO:0007669"/>
    <property type="project" value="TreeGrafter"/>
</dbReference>
<dbReference type="Pfam" id="PF08599">
    <property type="entry name" value="Nbs1_C"/>
    <property type="match status" value="1"/>
</dbReference>
<feature type="non-terminal residue" evidence="4">
    <location>
        <position position="714"/>
    </location>
</feature>
<dbReference type="EMBL" id="CAIIXF020000003">
    <property type="protein sequence ID" value="CAH1778763.1"/>
    <property type="molecule type" value="Genomic_DNA"/>
</dbReference>
<dbReference type="CDD" id="cd17741">
    <property type="entry name" value="BRCT_nibrin"/>
    <property type="match status" value="1"/>
</dbReference>
<proteinExistence type="predicted"/>
<comment type="caution">
    <text evidence="4">The sequence shown here is derived from an EMBL/GenBank/DDBJ whole genome shotgun (WGS) entry which is preliminary data.</text>
</comment>
<name>A0A8S4NC11_OWEFU</name>
<reference evidence="4" key="1">
    <citation type="submission" date="2022-03" db="EMBL/GenBank/DDBJ databases">
        <authorList>
            <person name="Martin C."/>
        </authorList>
    </citation>
    <scope>NUCLEOTIDE SEQUENCE</scope>
</reference>
<dbReference type="GO" id="GO:0030870">
    <property type="term" value="C:Mre11 complex"/>
    <property type="evidence" value="ECO:0007669"/>
    <property type="project" value="InterPro"/>
</dbReference>
<dbReference type="InterPro" id="IPR040227">
    <property type="entry name" value="Nibrin-rel"/>
</dbReference>
<dbReference type="GO" id="GO:0007095">
    <property type="term" value="P:mitotic G2 DNA damage checkpoint signaling"/>
    <property type="evidence" value="ECO:0007669"/>
    <property type="project" value="InterPro"/>
</dbReference>
<dbReference type="OrthoDB" id="552194at2759"/>
<feature type="compositionally biased region" description="Basic and acidic residues" evidence="2">
    <location>
        <begin position="341"/>
        <end position="358"/>
    </location>
</feature>
<evidence type="ECO:0000313" key="4">
    <source>
        <dbReference type="EMBL" id="CAH1778763.1"/>
    </source>
</evidence>
<evidence type="ECO:0000256" key="1">
    <source>
        <dbReference type="ARBA" id="ARBA00023306"/>
    </source>
</evidence>
<dbReference type="InterPro" id="IPR013908">
    <property type="entry name" value="Nibrin_C"/>
</dbReference>
<evidence type="ECO:0000313" key="5">
    <source>
        <dbReference type="Proteomes" id="UP000749559"/>
    </source>
</evidence>
<dbReference type="AlphaFoldDB" id="A0A8S4NC11"/>
<feature type="region of interest" description="Disordered" evidence="2">
    <location>
        <begin position="424"/>
        <end position="567"/>
    </location>
</feature>
<dbReference type="InterPro" id="IPR036420">
    <property type="entry name" value="BRCT_dom_sf"/>
</dbReference>
<feature type="compositionally biased region" description="Basic and acidic residues" evidence="2">
    <location>
        <begin position="509"/>
        <end position="535"/>
    </location>
</feature>
<feature type="compositionally biased region" description="Polar residues" evidence="2">
    <location>
        <begin position="328"/>
        <end position="340"/>
    </location>
</feature>
<dbReference type="PANTHER" id="PTHR12162">
    <property type="entry name" value="NIBRIN-RELATED"/>
    <property type="match status" value="1"/>
</dbReference>
<dbReference type="Gene3D" id="3.40.50.10190">
    <property type="entry name" value="BRCT domain"/>
    <property type="match status" value="1"/>
</dbReference>
<dbReference type="PANTHER" id="PTHR12162:SF0">
    <property type="entry name" value="NIBRIN"/>
    <property type="match status" value="1"/>
</dbReference>
<evidence type="ECO:0000256" key="2">
    <source>
        <dbReference type="SAM" id="MobiDB-lite"/>
    </source>
</evidence>
<dbReference type="InterPro" id="IPR032429">
    <property type="entry name" value="Nibrin_BRCT2"/>
</dbReference>
<dbReference type="FunFam" id="3.40.50.10980:FF:000001">
    <property type="entry name" value="Nibrin"/>
    <property type="match status" value="1"/>
</dbReference>
<feature type="compositionally biased region" description="Basic and acidic residues" evidence="2">
    <location>
        <begin position="547"/>
        <end position="566"/>
    </location>
</feature>
<keyword evidence="5" id="KW-1185">Reference proteome</keyword>
<organism evidence="4 5">
    <name type="scientific">Owenia fusiformis</name>
    <name type="common">Polychaete worm</name>
    <dbReference type="NCBI Taxonomy" id="6347"/>
    <lineage>
        <taxon>Eukaryota</taxon>
        <taxon>Metazoa</taxon>
        <taxon>Spiralia</taxon>
        <taxon>Lophotrochozoa</taxon>
        <taxon>Annelida</taxon>
        <taxon>Polychaeta</taxon>
        <taxon>Sedentaria</taxon>
        <taxon>Canalipalpata</taxon>
        <taxon>Sabellida</taxon>
        <taxon>Oweniida</taxon>
        <taxon>Oweniidae</taxon>
        <taxon>Owenia</taxon>
    </lineage>
</organism>
<dbReference type="GO" id="GO:0000724">
    <property type="term" value="P:double-strand break repair via homologous recombination"/>
    <property type="evidence" value="ECO:0007669"/>
    <property type="project" value="TreeGrafter"/>
</dbReference>
<evidence type="ECO:0000259" key="3">
    <source>
        <dbReference type="SMART" id="SM01348"/>
    </source>
</evidence>
<dbReference type="SMART" id="SM01348">
    <property type="entry name" value="Nbs1_C"/>
    <property type="match status" value="1"/>
</dbReference>
<sequence length="714" mass="80202">SWHQIHGSHEVLSGQMVKFGQLKSIFKVEYKPMILTTSCLEPSMKKTVKSMTRCLGGHVLSDWRKICTMLVMSNLSVTIKVICALVSLKPIVTPQYLLDLKKAVENNQPLPKINKYTPPLAESQLDPNEVSFQANPLRSSLFTGKIFIFLSTKQFKKLSLAVELAGGTPMLMEEGTDDNDDGILVAKETCVMQCDINDMSQQLSQNATEWVTHVMKYLKSHKRRPIPDSELGYAVLYCSTERYCNPDINAVPPAVGASANNLPSQTLSQAADITAIPEIQKQKSKPTFKKPEPEILATNTELVSPVGVRTTHRRSLGDVTTVPDTERSSLNASTFNQKTPVEQRTKRQIKREEERPHSEQTNVATTSNDSTMPPKRKRDNVIGDKPIGVNGEINNTRKDTAMKISIKEEPISQPSVPMATDDVAMQQEDIGHTEPKLESSTPKVRSKKRLQDDDDDDDDEDDICRRPVAKAQRKTHIEDDDDDDDPFASLGTRPRSRKTKPQITTDNQITEKDIKIENTEKDTFPKVIDKNKDRTSPIGQTSTNHVAAEKSDKRPRSKKSDAKDVEIPPGWLSTEASLVNGDCVPTDPRFEKDAELPNNLVVTETTSLVKKKQQENNRQRPMTDIDGFCEWKGKRVRNFKRFSKTTHAGAGGVPRIIGGRDLEWHSNKQRQELDDWFNQELQIESQQDQDELLANKLFESVAGPTKKTTGRGRR</sequence>
<dbReference type="SUPFAM" id="SSF52113">
    <property type="entry name" value="BRCT domain"/>
    <property type="match status" value="1"/>
</dbReference>
<dbReference type="Pfam" id="PF16508">
    <property type="entry name" value="NIBRIN_BRCT_II"/>
    <property type="match status" value="1"/>
</dbReference>